<evidence type="ECO:0000313" key="8">
    <source>
        <dbReference type="EMBL" id="RXR17356.1"/>
    </source>
</evidence>
<organism evidence="8 9">
    <name type="scientific">Flavobacterium amnicola</name>
    <dbReference type="NCBI Taxonomy" id="2506422"/>
    <lineage>
        <taxon>Bacteria</taxon>
        <taxon>Pseudomonadati</taxon>
        <taxon>Bacteroidota</taxon>
        <taxon>Flavobacteriia</taxon>
        <taxon>Flavobacteriales</taxon>
        <taxon>Flavobacteriaceae</taxon>
        <taxon>Flavobacterium</taxon>
    </lineage>
</organism>
<dbReference type="GO" id="GO:0003677">
    <property type="term" value="F:DNA binding"/>
    <property type="evidence" value="ECO:0007669"/>
    <property type="project" value="UniProtKB-KW"/>
</dbReference>
<evidence type="ECO:0000256" key="2">
    <source>
        <dbReference type="ARBA" id="ARBA00022908"/>
    </source>
</evidence>
<evidence type="ECO:0000256" key="3">
    <source>
        <dbReference type="ARBA" id="ARBA00023125"/>
    </source>
</evidence>
<feature type="active site" description="O-(5'-phospho-DNA)-serine intermediate" evidence="5 6">
    <location>
        <position position="9"/>
    </location>
</feature>
<dbReference type="PANTHER" id="PTHR30461:SF26">
    <property type="entry name" value="RESOLVASE HOMOLOG YNEB"/>
    <property type="match status" value="1"/>
</dbReference>
<evidence type="ECO:0000256" key="6">
    <source>
        <dbReference type="PROSITE-ProRule" id="PRU10137"/>
    </source>
</evidence>
<evidence type="ECO:0000256" key="4">
    <source>
        <dbReference type="ARBA" id="ARBA00023172"/>
    </source>
</evidence>
<dbReference type="PROSITE" id="PS00397">
    <property type="entry name" value="RECOMBINASES_1"/>
    <property type="match status" value="1"/>
</dbReference>
<dbReference type="InterPro" id="IPR036162">
    <property type="entry name" value="Resolvase-like_N_sf"/>
</dbReference>
<evidence type="ECO:0000256" key="1">
    <source>
        <dbReference type="ARBA" id="ARBA00009913"/>
    </source>
</evidence>
<dbReference type="GO" id="GO:0015074">
    <property type="term" value="P:DNA integration"/>
    <property type="evidence" value="ECO:0007669"/>
    <property type="project" value="UniProtKB-KW"/>
</dbReference>
<evidence type="ECO:0000256" key="5">
    <source>
        <dbReference type="PIRSR" id="PIRSR606118-50"/>
    </source>
</evidence>
<dbReference type="Pfam" id="PF00239">
    <property type="entry name" value="Resolvase"/>
    <property type="match status" value="1"/>
</dbReference>
<sequence length="203" mass="22598">MKARYVRVSTQSQNPARQLAKQHPDEKLFIDVCSGAIAFNHRPEGIELLNAVYNGEINYISVSSVDRLGRNAEHILTVINYLNAKKVVLKIDNLGIESFLPNGKENQVFKLITTVMSNISEMEREAIRERQQEGIAIAKAQGKFSGKRNKPSASDDEVLSKYKDVVKELKLGHNSLRKVATLGGVSLGTVQKVKAILDKQKQL</sequence>
<comment type="similarity">
    <text evidence="1">Belongs to the site-specific recombinase resolvase family.</text>
</comment>
<keyword evidence="9" id="KW-1185">Reference proteome</keyword>
<dbReference type="SMART" id="SM00857">
    <property type="entry name" value="Resolvase"/>
    <property type="match status" value="1"/>
</dbReference>
<dbReference type="Gene3D" id="3.40.50.1390">
    <property type="entry name" value="Resolvase, N-terminal catalytic domain"/>
    <property type="match status" value="1"/>
</dbReference>
<keyword evidence="2" id="KW-0229">DNA integration</keyword>
<accession>A0A4Q1K0W9</accession>
<dbReference type="PROSITE" id="PS51736">
    <property type="entry name" value="RECOMBINASES_3"/>
    <property type="match status" value="1"/>
</dbReference>
<dbReference type="InterPro" id="IPR050639">
    <property type="entry name" value="SSR_resolvase"/>
</dbReference>
<comment type="caution">
    <text evidence="8">The sequence shown here is derived from an EMBL/GenBank/DDBJ whole genome shotgun (WGS) entry which is preliminary data.</text>
</comment>
<dbReference type="OrthoDB" id="9797501at2"/>
<reference evidence="9" key="1">
    <citation type="submission" date="2019-01" db="EMBL/GenBank/DDBJ databases">
        <title>Cytophagaceae bacterium strain CAR-16.</title>
        <authorList>
            <person name="Chen W.-M."/>
        </authorList>
    </citation>
    <scope>NUCLEOTIDE SEQUENCE [LARGE SCALE GENOMIC DNA]</scope>
    <source>
        <strain evidence="9">LLJ-11</strain>
    </source>
</reference>
<name>A0A4Q1K0W9_9FLAO</name>
<evidence type="ECO:0000313" key="9">
    <source>
        <dbReference type="Proteomes" id="UP000290283"/>
    </source>
</evidence>
<dbReference type="InterPro" id="IPR006118">
    <property type="entry name" value="Recombinase_CS"/>
</dbReference>
<feature type="domain" description="Resolvase/invertase-type recombinase catalytic" evidence="7">
    <location>
        <begin position="1"/>
        <end position="142"/>
    </location>
</feature>
<dbReference type="PANTHER" id="PTHR30461">
    <property type="entry name" value="DNA-INVERTASE FROM LAMBDOID PROPHAGE"/>
    <property type="match status" value="1"/>
</dbReference>
<dbReference type="Proteomes" id="UP000290283">
    <property type="component" value="Unassembled WGS sequence"/>
</dbReference>
<keyword evidence="3" id="KW-0238">DNA-binding</keyword>
<dbReference type="InterPro" id="IPR006119">
    <property type="entry name" value="Resolv_N"/>
</dbReference>
<dbReference type="RefSeq" id="WP_129436474.1">
    <property type="nucleotide sequence ID" value="NZ_SBKO01000005.1"/>
</dbReference>
<dbReference type="SUPFAM" id="SSF53041">
    <property type="entry name" value="Resolvase-like"/>
    <property type="match status" value="1"/>
</dbReference>
<dbReference type="GO" id="GO:0000150">
    <property type="term" value="F:DNA strand exchange activity"/>
    <property type="evidence" value="ECO:0007669"/>
    <property type="project" value="InterPro"/>
</dbReference>
<dbReference type="CDD" id="cd03768">
    <property type="entry name" value="SR_ResInv"/>
    <property type="match status" value="1"/>
</dbReference>
<dbReference type="AlphaFoldDB" id="A0A4Q1K0W9"/>
<protein>
    <submittedName>
        <fullName evidence="8">Recombinase family protein</fullName>
    </submittedName>
</protein>
<evidence type="ECO:0000259" key="7">
    <source>
        <dbReference type="PROSITE" id="PS51736"/>
    </source>
</evidence>
<keyword evidence="4" id="KW-0233">DNA recombination</keyword>
<proteinExistence type="inferred from homology"/>
<dbReference type="EMBL" id="SBKO01000005">
    <property type="protein sequence ID" value="RXR17356.1"/>
    <property type="molecule type" value="Genomic_DNA"/>
</dbReference>
<gene>
    <name evidence="8" type="ORF">EQG63_11245</name>
</gene>